<accession>A0A3B4DEP9</accession>
<organism evidence="3 4">
    <name type="scientific">Pygocentrus nattereri</name>
    <name type="common">Red-bellied piranha</name>
    <dbReference type="NCBI Taxonomy" id="42514"/>
    <lineage>
        <taxon>Eukaryota</taxon>
        <taxon>Metazoa</taxon>
        <taxon>Chordata</taxon>
        <taxon>Craniata</taxon>
        <taxon>Vertebrata</taxon>
        <taxon>Euteleostomi</taxon>
        <taxon>Actinopterygii</taxon>
        <taxon>Neopterygii</taxon>
        <taxon>Teleostei</taxon>
        <taxon>Ostariophysi</taxon>
        <taxon>Characiformes</taxon>
        <taxon>Characoidei</taxon>
        <taxon>Pygocentrus</taxon>
    </lineage>
</organism>
<feature type="domain" description="Peptidase S1" evidence="2">
    <location>
        <begin position="1"/>
        <end position="183"/>
    </location>
</feature>
<keyword evidence="1" id="KW-1015">Disulfide bond</keyword>
<reference evidence="3 4" key="1">
    <citation type="submission" date="2020-10" db="EMBL/GenBank/DDBJ databases">
        <title>Pygocentrus nattereri (red-bellied piranha) genome, fPygNat1, primary haplotype.</title>
        <authorList>
            <person name="Myers G."/>
            <person name="Meyer A."/>
            <person name="Karagic N."/>
            <person name="Pippel M."/>
            <person name="Winkler S."/>
            <person name="Tracey A."/>
            <person name="Wood J."/>
            <person name="Formenti G."/>
            <person name="Howe K."/>
            <person name="Fedrigo O."/>
            <person name="Jarvis E.D."/>
        </authorList>
    </citation>
    <scope>NUCLEOTIDE SEQUENCE [LARGE SCALE GENOMIC DNA]</scope>
</reference>
<evidence type="ECO:0000259" key="2">
    <source>
        <dbReference type="PROSITE" id="PS50240"/>
    </source>
</evidence>
<dbReference type="InterPro" id="IPR043504">
    <property type="entry name" value="Peptidase_S1_PA_chymotrypsin"/>
</dbReference>
<evidence type="ECO:0000256" key="1">
    <source>
        <dbReference type="ARBA" id="ARBA00023157"/>
    </source>
</evidence>
<protein>
    <recommendedName>
        <fullName evidence="2">Peptidase S1 domain-containing protein</fullName>
    </recommendedName>
</protein>
<dbReference type="AlphaFoldDB" id="A0A3B4DEP9"/>
<name>A0A3B4DEP9_PYGNA</name>
<reference evidence="3" key="2">
    <citation type="submission" date="2025-08" db="UniProtKB">
        <authorList>
            <consortium name="Ensembl"/>
        </authorList>
    </citation>
    <scope>IDENTIFICATION</scope>
</reference>
<dbReference type="GeneTree" id="ENSGT00940000155418"/>
<dbReference type="Pfam" id="PF00089">
    <property type="entry name" value="Trypsin"/>
    <property type="match status" value="1"/>
</dbReference>
<dbReference type="GO" id="GO:0004252">
    <property type="term" value="F:serine-type endopeptidase activity"/>
    <property type="evidence" value="ECO:0007669"/>
    <property type="project" value="InterPro"/>
</dbReference>
<sequence>MMLESDWQVLIDSIVVTHGKRYNTLQIHPHPKFSVDTNDYDLGLLRTETEMRMGDGVRPVCLPGYKQSFLAGSSCWVTGWGYTREGGTVSPQLRQAQVQVIDQTVCSAQSVYGSYLTPRMLCAGTMDGGVDACQVFQVQLQESYLPQGTFTGSHSVCVLPLRATAGVLWCARRVMDSGGWRGWSAGARDAADQTNQAFTLAFLSYSSG</sequence>
<dbReference type="CDD" id="cd00190">
    <property type="entry name" value="Tryp_SPc"/>
    <property type="match status" value="1"/>
</dbReference>
<dbReference type="Ensembl" id="ENSPNAT00000032670.2">
    <property type="protein sequence ID" value="ENSPNAP00000021409.2"/>
    <property type="gene ID" value="ENSPNAG00000028465.2"/>
</dbReference>
<proteinExistence type="predicted"/>
<evidence type="ECO:0000313" key="3">
    <source>
        <dbReference type="Ensembl" id="ENSPNAP00000021409.2"/>
    </source>
</evidence>
<evidence type="ECO:0000313" key="4">
    <source>
        <dbReference type="Proteomes" id="UP001501920"/>
    </source>
</evidence>
<dbReference type="PANTHER" id="PTHR24252:SF7">
    <property type="entry name" value="HYALIN"/>
    <property type="match status" value="1"/>
</dbReference>
<reference evidence="3" key="3">
    <citation type="submission" date="2025-09" db="UniProtKB">
        <authorList>
            <consortium name="Ensembl"/>
        </authorList>
    </citation>
    <scope>IDENTIFICATION</scope>
</reference>
<dbReference type="PANTHER" id="PTHR24252">
    <property type="entry name" value="ACROSIN-RELATED"/>
    <property type="match status" value="1"/>
</dbReference>
<dbReference type="Proteomes" id="UP001501920">
    <property type="component" value="Chromosome 24"/>
</dbReference>
<dbReference type="GO" id="GO:0006508">
    <property type="term" value="P:proteolysis"/>
    <property type="evidence" value="ECO:0007669"/>
    <property type="project" value="InterPro"/>
</dbReference>
<keyword evidence="4" id="KW-1185">Reference proteome</keyword>
<dbReference type="InterPro" id="IPR001254">
    <property type="entry name" value="Trypsin_dom"/>
</dbReference>
<dbReference type="STRING" id="42514.ENSPNAP00000021409"/>
<dbReference type="SMART" id="SM00020">
    <property type="entry name" value="Tryp_SPc"/>
    <property type="match status" value="1"/>
</dbReference>
<dbReference type="InterPro" id="IPR009003">
    <property type="entry name" value="Peptidase_S1_PA"/>
</dbReference>
<dbReference type="SUPFAM" id="SSF50494">
    <property type="entry name" value="Trypsin-like serine proteases"/>
    <property type="match status" value="1"/>
</dbReference>
<dbReference type="OMA" id="NTHHITT"/>
<dbReference type="PROSITE" id="PS50240">
    <property type="entry name" value="TRYPSIN_DOM"/>
    <property type="match status" value="1"/>
</dbReference>
<dbReference type="Gene3D" id="2.40.10.10">
    <property type="entry name" value="Trypsin-like serine proteases"/>
    <property type="match status" value="2"/>
</dbReference>